<gene>
    <name evidence="3" type="ORF">METZ01_LOCUS271906</name>
</gene>
<evidence type="ECO:0000256" key="1">
    <source>
        <dbReference type="ARBA" id="ARBA00022553"/>
    </source>
</evidence>
<dbReference type="InterPro" id="IPR002740">
    <property type="entry name" value="EVE_domain"/>
</dbReference>
<dbReference type="SUPFAM" id="SSF88697">
    <property type="entry name" value="PUA domain-like"/>
    <property type="match status" value="1"/>
</dbReference>
<keyword evidence="1" id="KW-0597">Phosphoprotein</keyword>
<dbReference type="InterPro" id="IPR047197">
    <property type="entry name" value="THYN1-like_EVE"/>
</dbReference>
<organism evidence="3">
    <name type="scientific">marine metagenome</name>
    <dbReference type="NCBI Taxonomy" id="408172"/>
    <lineage>
        <taxon>unclassified sequences</taxon>
        <taxon>metagenomes</taxon>
        <taxon>ecological metagenomes</taxon>
    </lineage>
</organism>
<dbReference type="FunFam" id="3.10.590.10:FF:000003">
    <property type="entry name" value="Thymocyte nuclear protein 1"/>
    <property type="match status" value="1"/>
</dbReference>
<dbReference type="CDD" id="cd21133">
    <property type="entry name" value="EVE"/>
    <property type="match status" value="1"/>
</dbReference>
<protein>
    <recommendedName>
        <fullName evidence="2">EVE domain-containing protein</fullName>
    </recommendedName>
</protein>
<reference evidence="3" key="1">
    <citation type="submission" date="2018-05" db="EMBL/GenBank/DDBJ databases">
        <authorList>
            <person name="Lanie J.A."/>
            <person name="Ng W.-L."/>
            <person name="Kazmierczak K.M."/>
            <person name="Andrzejewski T.M."/>
            <person name="Davidsen T.M."/>
            <person name="Wayne K.J."/>
            <person name="Tettelin H."/>
            <person name="Glass J.I."/>
            <person name="Rusch D."/>
            <person name="Podicherti R."/>
            <person name="Tsui H.-C.T."/>
            <person name="Winkler M.E."/>
        </authorList>
    </citation>
    <scope>NUCLEOTIDE SEQUENCE</scope>
</reference>
<dbReference type="Gene3D" id="3.10.590.10">
    <property type="entry name" value="ph1033 like domains"/>
    <property type="match status" value="1"/>
</dbReference>
<sequence>MAYWLMKSEPDVYSIDHLRSEKRKTDHWDGIRNYQARNFMRDQMQKGDLAFFYHSNCAEPAVVGVMEIVSQAYPDHTAFDSREKYFDAGSDPNNPRWFMVDVKFKKKFKQPVTLAKIKAQKNLADMRLVQRGNRLSILPVKPAEWRHILKMAGES</sequence>
<dbReference type="GO" id="GO:0005634">
    <property type="term" value="C:nucleus"/>
    <property type="evidence" value="ECO:0007669"/>
    <property type="project" value="TreeGrafter"/>
</dbReference>
<dbReference type="PANTHER" id="PTHR14087">
    <property type="entry name" value="THYMOCYTE NUCLEAR PROTEIN 1"/>
    <property type="match status" value="1"/>
</dbReference>
<accession>A0A382K6L8</accession>
<dbReference type="PANTHER" id="PTHR14087:SF7">
    <property type="entry name" value="THYMOCYTE NUCLEAR PROTEIN 1"/>
    <property type="match status" value="1"/>
</dbReference>
<evidence type="ECO:0000259" key="2">
    <source>
        <dbReference type="Pfam" id="PF01878"/>
    </source>
</evidence>
<feature type="domain" description="EVE" evidence="2">
    <location>
        <begin position="2"/>
        <end position="151"/>
    </location>
</feature>
<name>A0A382K6L8_9ZZZZ</name>
<dbReference type="Pfam" id="PF01878">
    <property type="entry name" value="EVE"/>
    <property type="match status" value="1"/>
</dbReference>
<dbReference type="InterPro" id="IPR052181">
    <property type="entry name" value="5hmC_binding"/>
</dbReference>
<dbReference type="InterPro" id="IPR015947">
    <property type="entry name" value="PUA-like_sf"/>
</dbReference>
<dbReference type="EMBL" id="UINC01078200">
    <property type="protein sequence ID" value="SVC19052.1"/>
    <property type="molecule type" value="Genomic_DNA"/>
</dbReference>
<dbReference type="AlphaFoldDB" id="A0A382K6L8"/>
<evidence type="ECO:0000313" key="3">
    <source>
        <dbReference type="EMBL" id="SVC19052.1"/>
    </source>
</evidence>
<proteinExistence type="predicted"/>